<name>A0A939PCZ3_9ACTN</name>
<dbReference type="Gene3D" id="1.10.3720.10">
    <property type="entry name" value="MetI-like"/>
    <property type="match status" value="2"/>
</dbReference>
<keyword evidence="4 7" id="KW-0812">Transmembrane</keyword>
<gene>
    <name evidence="9" type="ORF">J4573_23500</name>
</gene>
<dbReference type="GO" id="GO:0043190">
    <property type="term" value="C:ATP-binding cassette (ABC) transporter complex"/>
    <property type="evidence" value="ECO:0007669"/>
    <property type="project" value="TreeGrafter"/>
</dbReference>
<dbReference type="RefSeq" id="WP_208257954.1">
    <property type="nucleotide sequence ID" value="NZ_JAGEOJ010000009.1"/>
</dbReference>
<feature type="transmembrane region" description="Helical" evidence="7">
    <location>
        <begin position="17"/>
        <end position="34"/>
    </location>
</feature>
<keyword evidence="3" id="KW-1003">Cell membrane</keyword>
<keyword evidence="6 7" id="KW-0472">Membrane</keyword>
<feature type="transmembrane region" description="Helical" evidence="7">
    <location>
        <begin position="501"/>
        <end position="527"/>
    </location>
</feature>
<evidence type="ECO:0000259" key="8">
    <source>
        <dbReference type="PROSITE" id="PS50928"/>
    </source>
</evidence>
<evidence type="ECO:0000256" key="2">
    <source>
        <dbReference type="ARBA" id="ARBA00022448"/>
    </source>
</evidence>
<dbReference type="GO" id="GO:0015226">
    <property type="term" value="F:carnitine transmembrane transporter activity"/>
    <property type="evidence" value="ECO:0007669"/>
    <property type="project" value="TreeGrafter"/>
</dbReference>
<feature type="transmembrane region" description="Helical" evidence="7">
    <location>
        <begin position="254"/>
        <end position="275"/>
    </location>
</feature>
<evidence type="ECO:0000313" key="9">
    <source>
        <dbReference type="EMBL" id="MBO2450088.1"/>
    </source>
</evidence>
<dbReference type="Proteomes" id="UP000669179">
    <property type="component" value="Unassembled WGS sequence"/>
</dbReference>
<evidence type="ECO:0000256" key="1">
    <source>
        <dbReference type="ARBA" id="ARBA00004141"/>
    </source>
</evidence>
<feature type="domain" description="ABC transmembrane type-1" evidence="8">
    <location>
        <begin position="453"/>
        <end position="633"/>
    </location>
</feature>
<comment type="similarity">
    <text evidence="7">Belongs to the binding-protein-dependent transport system permease family.</text>
</comment>
<dbReference type="SUPFAM" id="SSF161098">
    <property type="entry name" value="MetI-like"/>
    <property type="match status" value="2"/>
</dbReference>
<dbReference type="InterPro" id="IPR035906">
    <property type="entry name" value="MetI-like_sf"/>
</dbReference>
<dbReference type="GO" id="GO:0015871">
    <property type="term" value="P:choline transport"/>
    <property type="evidence" value="ECO:0007669"/>
    <property type="project" value="TreeGrafter"/>
</dbReference>
<evidence type="ECO:0000256" key="4">
    <source>
        <dbReference type="ARBA" id="ARBA00022692"/>
    </source>
</evidence>
<accession>A0A939PCZ3</accession>
<evidence type="ECO:0000256" key="5">
    <source>
        <dbReference type="ARBA" id="ARBA00022989"/>
    </source>
</evidence>
<keyword evidence="10" id="KW-1185">Reference proteome</keyword>
<comment type="subcellular location">
    <subcellularLocation>
        <location evidence="7">Cell membrane</location>
        <topology evidence="7">Multi-pass membrane protein</topology>
    </subcellularLocation>
    <subcellularLocation>
        <location evidence="1">Membrane</location>
        <topology evidence="1">Multi-pass membrane protein</topology>
    </subcellularLocation>
</comment>
<dbReference type="PANTHER" id="PTHR47737:SF1">
    <property type="entry name" value="GLYCINE BETAINE_PROLINE BETAINE TRANSPORT SYSTEM PERMEASE PROTEIN PROW"/>
    <property type="match status" value="1"/>
</dbReference>
<evidence type="ECO:0000256" key="6">
    <source>
        <dbReference type="ARBA" id="ARBA00023136"/>
    </source>
</evidence>
<feature type="transmembrane region" description="Helical" evidence="7">
    <location>
        <begin position="340"/>
        <end position="359"/>
    </location>
</feature>
<evidence type="ECO:0000313" key="10">
    <source>
        <dbReference type="Proteomes" id="UP000669179"/>
    </source>
</evidence>
<evidence type="ECO:0000256" key="7">
    <source>
        <dbReference type="RuleBase" id="RU363032"/>
    </source>
</evidence>
<dbReference type="Pfam" id="PF00528">
    <property type="entry name" value="BPD_transp_1"/>
    <property type="match status" value="2"/>
</dbReference>
<dbReference type="GO" id="GO:0005275">
    <property type="term" value="F:amine transmembrane transporter activity"/>
    <property type="evidence" value="ECO:0007669"/>
    <property type="project" value="TreeGrafter"/>
</dbReference>
<feature type="transmembrane region" description="Helical" evidence="7">
    <location>
        <begin position="571"/>
        <end position="600"/>
    </location>
</feature>
<feature type="transmembrane region" description="Helical" evidence="7">
    <location>
        <begin position="415"/>
        <end position="448"/>
    </location>
</feature>
<keyword evidence="2 7" id="KW-0813">Transport</keyword>
<feature type="transmembrane region" description="Helical" evidence="7">
    <location>
        <begin position="99"/>
        <end position="132"/>
    </location>
</feature>
<dbReference type="GO" id="GO:0031460">
    <property type="term" value="P:glycine betaine transport"/>
    <property type="evidence" value="ECO:0007669"/>
    <property type="project" value="TreeGrafter"/>
</dbReference>
<dbReference type="EMBL" id="JAGEOJ010000009">
    <property type="protein sequence ID" value="MBO2450088.1"/>
    <property type="molecule type" value="Genomic_DNA"/>
</dbReference>
<evidence type="ECO:0000256" key="3">
    <source>
        <dbReference type="ARBA" id="ARBA00022475"/>
    </source>
</evidence>
<dbReference type="FunFam" id="1.10.3720.10:FF:000001">
    <property type="entry name" value="Glycine betaine ABC transporter, permease"/>
    <property type="match status" value="2"/>
</dbReference>
<feature type="transmembrane region" description="Helical" evidence="7">
    <location>
        <begin position="291"/>
        <end position="310"/>
    </location>
</feature>
<dbReference type="PANTHER" id="PTHR47737">
    <property type="entry name" value="GLYCINE BETAINE/PROLINE BETAINE TRANSPORT SYSTEM PERMEASE PROTEIN PROW"/>
    <property type="match status" value="1"/>
</dbReference>
<feature type="transmembrane region" description="Helical" evidence="7">
    <location>
        <begin position="183"/>
        <end position="209"/>
    </location>
</feature>
<sequence length="650" mass="68415">MTGLPLTRRLPARVPRGAAEAGAVVVFVLLYLLFKDKWTLAHDAEDKVFNALNDVRDWVEEHRNSNPVFIYIVNYLRLGIGNLFDALRSFLDLVSWPGLSAIAGAAGLVFAGWRVGLLAFAGVLCFGVLGLWDESMDTLALSVAAVLLSLVIGIPLGVLAGQSDRVRKALNPVLDVMQIMPPFAYLAPFALLFSIGAPAAAVVTMIYAIPAAIRITALAVRNVPGETVEASESLGSTRLQTLLKVQLPMARPTIALAVNQTIMMALSMVVITALIDGPGLGQNVIDGLERVNVGASLDAGLAVVVMAIVLDRLMMGAARRAEAVQKAGPGKTDAPRTRRIVLAAGAAVAVVGVVLGQVLSKEFPSALEFRLAPYVNDLTDWIEKNLFSVTDAIKNFFTDVLLNPLQDLLTSSPWWLVIIAVVAIGLRVSGLVPALVAGACLAAIAALGLWEHSMQTLAQVLVAVVITMAIGVTIGVLAARSRVYAAVQRPVLDAAQTMPSFVYLLPALALFSVGRFTAIAAAVIYAVPPVARLVEDGIRRVPETVVEAATAAGSTPRQVLWKVQLPMARRAVLLAANQGIVMILAMVVVGGMVGAGALGYDVVTGFSQNEDWGLGLAAGIATVLLGVMLDRITQGAGGRSEEFQAARKSG</sequence>
<feature type="transmembrane region" description="Helical" evidence="7">
    <location>
        <begin position="139"/>
        <end position="163"/>
    </location>
</feature>
<dbReference type="PROSITE" id="PS50928">
    <property type="entry name" value="ABC_TM1"/>
    <property type="match status" value="2"/>
</dbReference>
<dbReference type="CDD" id="cd06261">
    <property type="entry name" value="TM_PBP2"/>
    <property type="match status" value="2"/>
</dbReference>
<dbReference type="AlphaFoldDB" id="A0A939PCZ3"/>
<feature type="transmembrane region" description="Helical" evidence="7">
    <location>
        <begin position="612"/>
        <end position="629"/>
    </location>
</feature>
<dbReference type="InterPro" id="IPR000515">
    <property type="entry name" value="MetI-like"/>
</dbReference>
<proteinExistence type="inferred from homology"/>
<comment type="caution">
    <text evidence="9">The sequence shown here is derived from an EMBL/GenBank/DDBJ whole genome shotgun (WGS) entry which is preliminary data.</text>
</comment>
<protein>
    <submittedName>
        <fullName evidence="9">ABC transporter permease subunit</fullName>
    </submittedName>
</protein>
<feature type="transmembrane region" description="Helical" evidence="7">
    <location>
        <begin position="460"/>
        <end position="481"/>
    </location>
</feature>
<keyword evidence="5 7" id="KW-1133">Transmembrane helix</keyword>
<feature type="domain" description="ABC transmembrane type-1" evidence="8">
    <location>
        <begin position="135"/>
        <end position="314"/>
    </location>
</feature>
<reference evidence="9" key="1">
    <citation type="submission" date="2021-03" db="EMBL/GenBank/DDBJ databases">
        <authorList>
            <person name="Kanchanasin P."/>
            <person name="Saeng-In P."/>
            <person name="Phongsopitanun W."/>
            <person name="Yuki M."/>
            <person name="Kudo T."/>
            <person name="Ohkuma M."/>
            <person name="Tanasupawat S."/>
        </authorList>
    </citation>
    <scope>NUCLEOTIDE SEQUENCE</scope>
    <source>
        <strain evidence="9">GKU 128</strain>
    </source>
</reference>
<organism evidence="9 10">
    <name type="scientific">Actinomadura barringtoniae</name>
    <dbReference type="NCBI Taxonomy" id="1427535"/>
    <lineage>
        <taxon>Bacteria</taxon>
        <taxon>Bacillati</taxon>
        <taxon>Actinomycetota</taxon>
        <taxon>Actinomycetes</taxon>
        <taxon>Streptosporangiales</taxon>
        <taxon>Thermomonosporaceae</taxon>
        <taxon>Actinomadura</taxon>
    </lineage>
</organism>